<dbReference type="InterPro" id="IPR036312">
    <property type="entry name" value="Bifun_inhib/LTP/seed_sf"/>
</dbReference>
<keyword evidence="1" id="KW-0812">Transmembrane</keyword>
<name>A0ABP0V3N0_9BRYO</name>
<dbReference type="InterPro" id="IPR039265">
    <property type="entry name" value="DIR1-like"/>
</dbReference>
<dbReference type="CDD" id="cd00010">
    <property type="entry name" value="AAI_LTSS"/>
    <property type="match status" value="1"/>
</dbReference>
<evidence type="ECO:0000313" key="3">
    <source>
        <dbReference type="EMBL" id="CAK9237026.1"/>
    </source>
</evidence>
<feature type="domain" description="Bifunctional inhibitor/plant lipid transfer protein/seed storage helical" evidence="2">
    <location>
        <begin position="45"/>
        <end position="123"/>
    </location>
</feature>
<dbReference type="Gene3D" id="1.10.110.10">
    <property type="entry name" value="Plant lipid-transfer and hydrophobic proteins"/>
    <property type="match status" value="1"/>
</dbReference>
<gene>
    <name evidence="3" type="ORF">CSSPTR1EN2_LOCUS23426</name>
</gene>
<keyword evidence="4" id="KW-1185">Reference proteome</keyword>
<evidence type="ECO:0000256" key="1">
    <source>
        <dbReference type="SAM" id="Phobius"/>
    </source>
</evidence>
<accession>A0ABP0V3N0</accession>
<evidence type="ECO:0000313" key="4">
    <source>
        <dbReference type="Proteomes" id="UP001497512"/>
    </source>
</evidence>
<evidence type="ECO:0000259" key="2">
    <source>
        <dbReference type="Pfam" id="PF14368"/>
    </source>
</evidence>
<organism evidence="3 4">
    <name type="scientific">Sphagnum troendelagicum</name>
    <dbReference type="NCBI Taxonomy" id="128251"/>
    <lineage>
        <taxon>Eukaryota</taxon>
        <taxon>Viridiplantae</taxon>
        <taxon>Streptophyta</taxon>
        <taxon>Embryophyta</taxon>
        <taxon>Bryophyta</taxon>
        <taxon>Sphagnophytina</taxon>
        <taxon>Sphagnopsida</taxon>
        <taxon>Sphagnales</taxon>
        <taxon>Sphagnaceae</taxon>
        <taxon>Sphagnum</taxon>
    </lineage>
</organism>
<dbReference type="InterPro" id="IPR016140">
    <property type="entry name" value="Bifunc_inhib/LTP/seed_store"/>
</dbReference>
<keyword evidence="1" id="KW-0472">Membrane</keyword>
<protein>
    <recommendedName>
        <fullName evidence="2">Bifunctional inhibitor/plant lipid transfer protein/seed storage helical domain-containing protein</fullName>
    </recommendedName>
</protein>
<proteinExistence type="predicted"/>
<feature type="transmembrane region" description="Helical" evidence="1">
    <location>
        <begin position="12"/>
        <end position="32"/>
    </location>
</feature>
<dbReference type="EMBL" id="OZ019901">
    <property type="protein sequence ID" value="CAK9237026.1"/>
    <property type="molecule type" value="Genomic_DNA"/>
</dbReference>
<dbReference type="PANTHER" id="PTHR33122">
    <property type="entry name" value="LIPID BINDING PROTEIN-RELATED"/>
    <property type="match status" value="1"/>
</dbReference>
<dbReference type="Pfam" id="PF14368">
    <property type="entry name" value="LTP_2"/>
    <property type="match status" value="1"/>
</dbReference>
<reference evidence="3" key="1">
    <citation type="submission" date="2024-02" db="EMBL/GenBank/DDBJ databases">
        <authorList>
            <consortium name="ELIXIR-Norway"/>
            <consortium name="Elixir Norway"/>
        </authorList>
    </citation>
    <scope>NUCLEOTIDE SEQUENCE</scope>
</reference>
<dbReference type="SUPFAM" id="SSF47699">
    <property type="entry name" value="Bifunctional inhibitor/lipid-transfer protein/seed storage 2S albumin"/>
    <property type="match status" value="1"/>
</dbReference>
<dbReference type="Proteomes" id="UP001497512">
    <property type="component" value="Chromosome 9"/>
</dbReference>
<keyword evidence="1" id="KW-1133">Transmembrane helix</keyword>
<sequence length="131" mass="13165">MGKYYKLSNAVVQMGIVGLMSLSLLLGLGLGMQEVQDDDDKLSTAAACDITALEPCIDAAKQAMTPSVACCSSIASLGSGPTGVSCLCSLAISQTAKEFGVQFPVAIGIPQRCGLAVPPGAQCDGQNVPGG</sequence>